<gene>
    <name evidence="1" type="ORF">AWM70_19445</name>
</gene>
<proteinExistence type="predicted"/>
<organism evidence="1 2">
    <name type="scientific">Paenibacillus yonginensis</name>
    <dbReference type="NCBI Taxonomy" id="1462996"/>
    <lineage>
        <taxon>Bacteria</taxon>
        <taxon>Bacillati</taxon>
        <taxon>Bacillota</taxon>
        <taxon>Bacilli</taxon>
        <taxon>Bacillales</taxon>
        <taxon>Paenibacillaceae</taxon>
        <taxon>Paenibacillus</taxon>
    </lineage>
</organism>
<reference evidence="1 2" key="1">
    <citation type="submission" date="2016-01" db="EMBL/GenBank/DDBJ databases">
        <title>Complete Genome Sequence of Paenibacillus yonginensis DCY84, a novel Plant Growth-Promoting Bacteria with Elicitation of Induced Systemic Resistance.</title>
        <authorList>
            <person name="Kim Y.J."/>
            <person name="Yang D.C."/>
            <person name="Sukweenadhi J."/>
        </authorList>
    </citation>
    <scope>NUCLEOTIDE SEQUENCE [LARGE SCALE GENOMIC DNA]</scope>
    <source>
        <strain evidence="1 2">DCY84</strain>
    </source>
</reference>
<name>A0A1B1N4X0_9BACL</name>
<dbReference type="OrthoDB" id="2626608at2"/>
<dbReference type="Proteomes" id="UP000092573">
    <property type="component" value="Chromosome"/>
</dbReference>
<dbReference type="EMBL" id="CP014167">
    <property type="protein sequence ID" value="ANS76480.1"/>
    <property type="molecule type" value="Genomic_DNA"/>
</dbReference>
<evidence type="ECO:0000313" key="1">
    <source>
        <dbReference type="EMBL" id="ANS76480.1"/>
    </source>
</evidence>
<dbReference type="AlphaFoldDB" id="A0A1B1N4X0"/>
<keyword evidence="2" id="KW-1185">Reference proteome</keyword>
<evidence type="ECO:0000313" key="2">
    <source>
        <dbReference type="Proteomes" id="UP000092573"/>
    </source>
</evidence>
<accession>A0A1B1N4X0</accession>
<protein>
    <submittedName>
        <fullName evidence="1">Uncharacterized protein</fullName>
    </submittedName>
</protein>
<dbReference type="KEGG" id="pyg:AWM70_19445"/>
<dbReference type="RefSeq" id="WP_068699178.1">
    <property type="nucleotide sequence ID" value="NZ_CP014167.1"/>
</dbReference>
<sequence>MVVKKGLPAEMEELLKQLVMNGGIRMAGTVLYIYCRRTYQVDEDTAARWMIAYFRREFPQQLQWHQERIVKA</sequence>
<dbReference type="STRING" id="1462996.AWM70_19445"/>